<evidence type="ECO:0000313" key="3">
    <source>
        <dbReference type="Proteomes" id="UP000239936"/>
    </source>
</evidence>
<dbReference type="SUPFAM" id="SSF111038">
    <property type="entry name" value="YjbQ-like"/>
    <property type="match status" value="1"/>
</dbReference>
<dbReference type="Proteomes" id="UP000239936">
    <property type="component" value="Unassembled WGS sequence"/>
</dbReference>
<dbReference type="Pfam" id="PF01894">
    <property type="entry name" value="YjbQ"/>
    <property type="match status" value="1"/>
</dbReference>
<sequence>MFLFCTAIPLHTTAPIEIIDVTMHIKDIFHQNRVQNGQITIYSAHSTAFVAINECESMLQQDMVTFLTQLVPQHQDFKHNRQPIDGRLNAHSHLLGLFMNASETIPIADGELLLGRWQSIFFIELDGPREERTLRIQIIGER</sequence>
<dbReference type="AlphaFoldDB" id="A0A2S7XT30"/>
<protein>
    <submittedName>
        <fullName evidence="2">Secondary thiamine-phosphate synthase enzyme</fullName>
    </submittedName>
</protein>
<dbReference type="PANTHER" id="PTHR30615">
    <property type="entry name" value="UNCHARACTERIZED PROTEIN YJBQ-RELATED"/>
    <property type="match status" value="1"/>
</dbReference>
<comment type="caution">
    <text evidence="2">The sequence shown here is derived from an EMBL/GenBank/DDBJ whole genome shotgun (WGS) entry which is preliminary data.</text>
</comment>
<dbReference type="InterPro" id="IPR001602">
    <property type="entry name" value="UPF0047_YjbQ-like"/>
</dbReference>
<organism evidence="2 3">
    <name type="scientific">Chromatium okenii</name>
    <dbReference type="NCBI Taxonomy" id="61644"/>
    <lineage>
        <taxon>Bacteria</taxon>
        <taxon>Pseudomonadati</taxon>
        <taxon>Pseudomonadota</taxon>
        <taxon>Gammaproteobacteria</taxon>
        <taxon>Chromatiales</taxon>
        <taxon>Chromatiaceae</taxon>
        <taxon>Chromatium</taxon>
    </lineage>
</organism>
<evidence type="ECO:0000313" key="2">
    <source>
        <dbReference type="EMBL" id="PQJ96638.1"/>
    </source>
</evidence>
<name>A0A2S7XT30_9GAMM</name>
<accession>A0A2S7XT30</accession>
<dbReference type="Gene3D" id="2.60.120.460">
    <property type="entry name" value="YjbQ-like"/>
    <property type="match status" value="1"/>
</dbReference>
<gene>
    <name evidence="2" type="ORF">CXB77_07545</name>
</gene>
<evidence type="ECO:0000256" key="1">
    <source>
        <dbReference type="ARBA" id="ARBA00005534"/>
    </source>
</evidence>
<keyword evidence="3" id="KW-1185">Reference proteome</keyword>
<reference evidence="2 3" key="1">
    <citation type="submission" date="2018-01" db="EMBL/GenBank/DDBJ databases">
        <title>The complete genome sequence of Chromatium okenii LaCa, a purple sulfur bacterium with a turbulent life.</title>
        <authorList>
            <person name="Luedin S.M."/>
            <person name="Liechti N."/>
            <person name="Storelli N."/>
            <person name="Danza F."/>
            <person name="Wittwer M."/>
            <person name="Pothier J.F."/>
            <person name="Tonolla M.A."/>
        </authorList>
    </citation>
    <scope>NUCLEOTIDE SEQUENCE [LARGE SCALE GENOMIC DNA]</scope>
    <source>
        <strain evidence="2 3">LaCa</strain>
    </source>
</reference>
<dbReference type="NCBIfam" id="TIGR00149">
    <property type="entry name" value="TIGR00149_YjbQ"/>
    <property type="match status" value="1"/>
</dbReference>
<dbReference type="InterPro" id="IPR035917">
    <property type="entry name" value="YjbQ-like_sf"/>
</dbReference>
<comment type="similarity">
    <text evidence="1">Belongs to the UPF0047 family.</text>
</comment>
<dbReference type="OrthoDB" id="9801725at2"/>
<proteinExistence type="inferred from homology"/>
<dbReference type="PIRSF" id="PIRSF004681">
    <property type="entry name" value="UCP004681"/>
    <property type="match status" value="1"/>
</dbReference>
<dbReference type="RefSeq" id="WP_105073397.1">
    <property type="nucleotide sequence ID" value="NZ_PPGH01000034.1"/>
</dbReference>
<dbReference type="EMBL" id="PPGH01000034">
    <property type="protein sequence ID" value="PQJ96638.1"/>
    <property type="molecule type" value="Genomic_DNA"/>
</dbReference>
<dbReference type="PANTHER" id="PTHR30615:SF8">
    <property type="entry name" value="UPF0047 PROTEIN C4A8.02C"/>
    <property type="match status" value="1"/>
</dbReference>